<dbReference type="PROSITE" id="PS51257">
    <property type="entry name" value="PROKAR_LIPOPROTEIN"/>
    <property type="match status" value="1"/>
</dbReference>
<protein>
    <recommendedName>
        <fullName evidence="4">Lipoprotein</fullName>
    </recommendedName>
</protein>
<keyword evidence="1" id="KW-0732">Signal</keyword>
<organism evidence="2 3">
    <name type="scientific">Streptomyces endophyticus</name>
    <dbReference type="NCBI Taxonomy" id="714166"/>
    <lineage>
        <taxon>Bacteria</taxon>
        <taxon>Bacillati</taxon>
        <taxon>Actinomycetota</taxon>
        <taxon>Actinomycetes</taxon>
        <taxon>Kitasatosporales</taxon>
        <taxon>Streptomycetaceae</taxon>
        <taxon>Streptomyces</taxon>
    </lineage>
</organism>
<gene>
    <name evidence="2" type="ORF">OKJ99_37495</name>
</gene>
<accession>A0ABU6FK33</accession>
<evidence type="ECO:0000256" key="1">
    <source>
        <dbReference type="SAM" id="SignalP"/>
    </source>
</evidence>
<feature type="signal peptide" evidence="1">
    <location>
        <begin position="1"/>
        <end position="27"/>
    </location>
</feature>
<keyword evidence="3" id="KW-1185">Reference proteome</keyword>
<name>A0ABU6FK33_9ACTN</name>
<comment type="caution">
    <text evidence="2">The sequence shown here is derived from an EMBL/GenBank/DDBJ whole genome shotgun (WGS) entry which is preliminary data.</text>
</comment>
<evidence type="ECO:0000313" key="2">
    <source>
        <dbReference type="EMBL" id="MEB8343201.1"/>
    </source>
</evidence>
<feature type="chain" id="PRO_5045098381" description="Lipoprotein" evidence="1">
    <location>
        <begin position="28"/>
        <end position="165"/>
    </location>
</feature>
<sequence>MADVRRGTRGARAVGAALCVAALTVAAAGCSDDGDSPSSAASKAASAASSAASRASDVVASATAEAQQKFDDFKDGVDAKGDVKLGDVNSDGDRTTVPVTVDNGTSDTRSYVVQVGFRNGDDKLVDTVVLNVNDVRGGGSKDATARSTHSLDGDITAEVSRALRH</sequence>
<dbReference type="Proteomes" id="UP001354931">
    <property type="component" value="Unassembled WGS sequence"/>
</dbReference>
<dbReference type="EMBL" id="JAOZYC010000185">
    <property type="protein sequence ID" value="MEB8343201.1"/>
    <property type="molecule type" value="Genomic_DNA"/>
</dbReference>
<proteinExistence type="predicted"/>
<reference evidence="2 3" key="1">
    <citation type="submission" date="2022-10" db="EMBL/GenBank/DDBJ databases">
        <authorList>
            <person name="Xie J."/>
            <person name="Shen N."/>
        </authorList>
    </citation>
    <scope>NUCLEOTIDE SEQUENCE [LARGE SCALE GENOMIC DNA]</scope>
    <source>
        <strain evidence="2 3">YIM65594</strain>
    </source>
</reference>
<evidence type="ECO:0008006" key="4">
    <source>
        <dbReference type="Google" id="ProtNLM"/>
    </source>
</evidence>
<dbReference type="RefSeq" id="WP_326022859.1">
    <property type="nucleotide sequence ID" value="NZ_JAOZYC010000185.1"/>
</dbReference>
<evidence type="ECO:0000313" key="3">
    <source>
        <dbReference type="Proteomes" id="UP001354931"/>
    </source>
</evidence>